<keyword evidence="1" id="KW-0812">Transmembrane</keyword>
<keyword evidence="1" id="KW-0472">Membrane</keyword>
<dbReference type="EMBL" id="JQZW01000008">
    <property type="protein sequence ID" value="KGN98100.1"/>
    <property type="molecule type" value="Genomic_DNA"/>
</dbReference>
<feature type="domain" description="CCDC81-like prokaryotic HU" evidence="3">
    <location>
        <begin position="60"/>
        <end position="124"/>
    </location>
</feature>
<gene>
    <name evidence="4" type="ORF">HQ36_04085</name>
</gene>
<dbReference type="Proteomes" id="UP000030134">
    <property type="component" value="Unassembled WGS sequence"/>
</dbReference>
<evidence type="ECO:0000259" key="3">
    <source>
        <dbReference type="Pfam" id="PF18175"/>
    </source>
</evidence>
<keyword evidence="1" id="KW-1133">Transmembrane helix</keyword>
<dbReference type="RefSeq" id="WP_036883595.1">
    <property type="nucleotide sequence ID" value="NZ_JQZW01000008.1"/>
</dbReference>
<reference evidence="4 5" key="1">
    <citation type="submission" date="2014-08" db="EMBL/GenBank/DDBJ databases">
        <title>Porphyromonas gingivicanis strain:COT-022_OH1391 Genome sequencing.</title>
        <authorList>
            <person name="Wallis C."/>
            <person name="Deusch O."/>
            <person name="O'Flynn C."/>
            <person name="Davis I."/>
            <person name="Jospin G."/>
            <person name="Darling A.E."/>
            <person name="Coil D.A."/>
            <person name="Alexiev A."/>
            <person name="Horsfall A."/>
            <person name="Kirkwood N."/>
            <person name="Harris S."/>
            <person name="Eisen J.A."/>
        </authorList>
    </citation>
    <scope>NUCLEOTIDE SEQUENCE [LARGE SCALE GENOMIC DNA]</scope>
    <source>
        <strain evidence="5">COT-022 OH1391</strain>
    </source>
</reference>
<evidence type="ECO:0008006" key="6">
    <source>
        <dbReference type="Google" id="ProtNLM"/>
    </source>
</evidence>
<feature type="transmembrane region" description="Helical" evidence="1">
    <location>
        <begin position="173"/>
        <end position="192"/>
    </location>
</feature>
<evidence type="ECO:0000259" key="2">
    <source>
        <dbReference type="Pfam" id="PF18174"/>
    </source>
</evidence>
<dbReference type="AlphaFoldDB" id="A0A0A2G6U1"/>
<dbReference type="STRING" id="266762.HQ36_04085"/>
<dbReference type="eggNOG" id="COG3087">
    <property type="taxonomic scope" value="Bacteria"/>
</dbReference>
<protein>
    <recommendedName>
        <fullName evidence="6">SPOR domain-containing protein</fullName>
    </recommendedName>
</protein>
<dbReference type="Pfam" id="PF18174">
    <property type="entry name" value="HU-CCDC81_bac_1"/>
    <property type="match status" value="1"/>
</dbReference>
<dbReference type="Pfam" id="PF18175">
    <property type="entry name" value="HU-CCDC81_bac_2"/>
    <property type="match status" value="1"/>
</dbReference>
<dbReference type="OrthoDB" id="653949at2"/>
<dbReference type="InterPro" id="IPR040495">
    <property type="entry name" value="HU-CCDC81_bac_1"/>
</dbReference>
<accession>A0A0A2G6U1</accession>
<name>A0A0A2G6U1_9PORP</name>
<evidence type="ECO:0000313" key="4">
    <source>
        <dbReference type="EMBL" id="KGN98100.1"/>
    </source>
</evidence>
<organism evidence="4 5">
    <name type="scientific">Porphyromonas gingivicanis</name>
    <dbReference type="NCBI Taxonomy" id="266762"/>
    <lineage>
        <taxon>Bacteria</taxon>
        <taxon>Pseudomonadati</taxon>
        <taxon>Bacteroidota</taxon>
        <taxon>Bacteroidia</taxon>
        <taxon>Bacteroidales</taxon>
        <taxon>Porphyromonadaceae</taxon>
        <taxon>Porphyromonas</taxon>
    </lineage>
</organism>
<evidence type="ECO:0000256" key="1">
    <source>
        <dbReference type="SAM" id="Phobius"/>
    </source>
</evidence>
<comment type="caution">
    <text evidence="4">The sequence shown here is derived from an EMBL/GenBank/DDBJ whole genome shotgun (WGS) entry which is preliminary data.</text>
</comment>
<dbReference type="InterPro" id="IPR041268">
    <property type="entry name" value="HU-CCDC81_bac_2"/>
</dbReference>
<evidence type="ECO:0000313" key="5">
    <source>
        <dbReference type="Proteomes" id="UP000030134"/>
    </source>
</evidence>
<feature type="domain" description="CCDC81-like prokaryotic HU" evidence="2">
    <location>
        <begin position="1"/>
        <end position="59"/>
    </location>
</feature>
<keyword evidence="5" id="KW-1185">Reference proteome</keyword>
<sequence length="339" mass="37898">MGRLSNNIDTLLALHDCVIIPSFGAIIKEQQPPFYDREVGVLYPGKTTLHFNKELRESDGLLEDVYAQSYGLSKRRARLLLEQDVEELMTVLHRTGRVSLSSIGNFLLVENGALDFFPETPKTLFSSGYSYGLIPYHLPALQKVASSASVFSHKNEKETVKSDYIYFRLHKKATAWIAAAVVLIVCLLPVTYQPVGNYFSAGIMPLSQSSLVERERVSKQIVSEKVVEIKENSSVKSEQVTLQKNLEEGAGDSCVLSKNSKEGYYVVIGAFRTEAKVLSFMESCQEASFASTMGYLQKGSRKVIYAVCKKTAQEAQEFIRSLAETDPAYKEAWVLHYSE</sequence>
<proteinExistence type="predicted"/>